<evidence type="ECO:0000313" key="2">
    <source>
        <dbReference type="Proteomes" id="UP001295740"/>
    </source>
</evidence>
<sequence length="123" mass="14047">MLHGGAIVQLLAFVDDTYIIVRSEIYDTDCAKLTAVPNLLMSWANDNNVTFGPHKYTLPHFRGFGETDPARARPDIRELPCDEQLFEHDYIDILGVRVDARLSWVDHIELIITKVSKQVTYDT</sequence>
<name>A0AAI8YF59_9PEZI</name>
<keyword evidence="2" id="KW-1185">Reference proteome</keyword>
<evidence type="ECO:0000313" key="1">
    <source>
        <dbReference type="EMBL" id="CAJ2502576.1"/>
    </source>
</evidence>
<accession>A0AAI8YF59</accession>
<gene>
    <name evidence="1" type="ORF">KHLLAP_LOCUS3044</name>
</gene>
<dbReference type="AlphaFoldDB" id="A0AAI8YF59"/>
<comment type="caution">
    <text evidence="1">The sequence shown here is derived from an EMBL/GenBank/DDBJ whole genome shotgun (WGS) entry which is preliminary data.</text>
</comment>
<protein>
    <submittedName>
        <fullName evidence="1">Uu.00g099700.m01.CDS01</fullName>
    </submittedName>
</protein>
<organism evidence="1 2">
    <name type="scientific">Anthostomella pinea</name>
    <dbReference type="NCBI Taxonomy" id="933095"/>
    <lineage>
        <taxon>Eukaryota</taxon>
        <taxon>Fungi</taxon>
        <taxon>Dikarya</taxon>
        <taxon>Ascomycota</taxon>
        <taxon>Pezizomycotina</taxon>
        <taxon>Sordariomycetes</taxon>
        <taxon>Xylariomycetidae</taxon>
        <taxon>Xylariales</taxon>
        <taxon>Xylariaceae</taxon>
        <taxon>Anthostomella</taxon>
    </lineage>
</organism>
<reference evidence="1" key="1">
    <citation type="submission" date="2023-10" db="EMBL/GenBank/DDBJ databases">
        <authorList>
            <person name="Hackl T."/>
        </authorList>
    </citation>
    <scope>NUCLEOTIDE SEQUENCE</scope>
</reference>
<dbReference type="EMBL" id="CAUWAG010000004">
    <property type="protein sequence ID" value="CAJ2502576.1"/>
    <property type="molecule type" value="Genomic_DNA"/>
</dbReference>
<proteinExistence type="predicted"/>
<dbReference type="Proteomes" id="UP001295740">
    <property type="component" value="Unassembled WGS sequence"/>
</dbReference>